<dbReference type="PANTHER" id="PTHR14430">
    <property type="entry name" value="RABIN3-RELATED"/>
    <property type="match status" value="1"/>
</dbReference>
<evidence type="ECO:0000313" key="5">
    <source>
        <dbReference type="EMBL" id="KDR66377.1"/>
    </source>
</evidence>
<keyword evidence="6" id="KW-1185">Reference proteome</keyword>
<dbReference type="SUPFAM" id="SSF144284">
    <property type="entry name" value="Sec2 N-terminal region"/>
    <property type="match status" value="1"/>
</dbReference>
<dbReference type="AlphaFoldDB" id="A0A067S8X8"/>
<feature type="compositionally biased region" description="Polar residues" evidence="3">
    <location>
        <begin position="181"/>
        <end position="205"/>
    </location>
</feature>
<evidence type="ECO:0000256" key="1">
    <source>
        <dbReference type="ARBA" id="ARBA00023054"/>
    </source>
</evidence>
<keyword evidence="1 2" id="KW-0175">Coiled coil</keyword>
<name>A0A067S8X8_GALM3</name>
<feature type="coiled-coil region" evidence="2">
    <location>
        <begin position="233"/>
        <end position="310"/>
    </location>
</feature>
<dbReference type="EMBL" id="KL142424">
    <property type="protein sequence ID" value="KDR66377.1"/>
    <property type="molecule type" value="Genomic_DNA"/>
</dbReference>
<dbReference type="PANTHER" id="PTHR14430:SF0">
    <property type="entry name" value="SEC2P DOMAIN-CONTAINING PROTEIN"/>
    <property type="match status" value="1"/>
</dbReference>
<sequence length="462" mass="50650">MLHFPSQLPKQSANGIPRRSDSLHLNATQQRSSSNPIFLKIEEELHDARRVHSDGQEDDLRYALNMVINRVSELSALLSEAYKNQADLEVQLNVAKSNLQLVIANNEMLEDALKRDTTGQSKDVGWRRTSGRDGDVKNPRASLERSQSVEYSSLSADPSPPPSAGTPTSTQDNRFFKFRFNNPSTTNTRPASRPETPSGNSSQAASPHIPGVQPHHLNSPSMPSLSSVRSKELEDLTVELEKERAARKSIAEEKTALENELESLSQALFEEANKMVADERKMRAETEEELKELRLEKEALRSALRLIDGENTHLRESGLLASPQPQKSADASSSSFSRTHSRSSSEIAIKSRPQSLNLASPYPPLPPSPSPDGSSYYDSPQSGSTSGDDVFLSPTVISPEEESQPTPRFRLADIPPTSQAQDDLFMESSPWADVPSKAKSASPERRSAPPSMAATAGYAGIR</sequence>
<feature type="region of interest" description="Disordered" evidence="3">
    <location>
        <begin position="114"/>
        <end position="230"/>
    </location>
</feature>
<evidence type="ECO:0000259" key="4">
    <source>
        <dbReference type="Pfam" id="PF06428"/>
    </source>
</evidence>
<dbReference type="STRING" id="685588.A0A067S8X8"/>
<evidence type="ECO:0000313" key="6">
    <source>
        <dbReference type="Proteomes" id="UP000027222"/>
    </source>
</evidence>
<dbReference type="Gene3D" id="6.10.140.910">
    <property type="match status" value="1"/>
</dbReference>
<dbReference type="InterPro" id="IPR040351">
    <property type="entry name" value="RAB3IL/RAB3IP/Sec2"/>
</dbReference>
<feature type="compositionally biased region" description="Low complexity" evidence="3">
    <location>
        <begin position="219"/>
        <end position="228"/>
    </location>
</feature>
<gene>
    <name evidence="5" type="ORF">GALMADRAFT_232590</name>
</gene>
<feature type="compositionally biased region" description="Low complexity" evidence="3">
    <location>
        <begin position="371"/>
        <end position="384"/>
    </location>
</feature>
<evidence type="ECO:0000256" key="3">
    <source>
        <dbReference type="SAM" id="MobiDB-lite"/>
    </source>
</evidence>
<feature type="domain" description="GDP/GTP exchange factor Sec2 N-terminal" evidence="4">
    <location>
        <begin position="229"/>
        <end position="306"/>
    </location>
</feature>
<dbReference type="GO" id="GO:0070319">
    <property type="term" value="C:Golgi to plasma membrane transport vesicle"/>
    <property type="evidence" value="ECO:0007669"/>
    <property type="project" value="TreeGrafter"/>
</dbReference>
<feature type="region of interest" description="Disordered" evidence="3">
    <location>
        <begin position="315"/>
        <end position="462"/>
    </location>
</feature>
<dbReference type="GO" id="GO:0005085">
    <property type="term" value="F:guanyl-nucleotide exchange factor activity"/>
    <property type="evidence" value="ECO:0007669"/>
    <property type="project" value="InterPro"/>
</dbReference>
<dbReference type="GO" id="GO:0051286">
    <property type="term" value="C:cell tip"/>
    <property type="evidence" value="ECO:0007669"/>
    <property type="project" value="TreeGrafter"/>
</dbReference>
<accession>A0A067S8X8</accession>
<feature type="compositionally biased region" description="Pro residues" evidence="3">
    <location>
        <begin position="361"/>
        <end position="370"/>
    </location>
</feature>
<dbReference type="Proteomes" id="UP000027222">
    <property type="component" value="Unassembled WGS sequence"/>
</dbReference>
<feature type="compositionally biased region" description="Low complexity" evidence="3">
    <location>
        <begin position="322"/>
        <end position="345"/>
    </location>
</feature>
<dbReference type="OrthoDB" id="5560525at2759"/>
<feature type="compositionally biased region" description="Basic and acidic residues" evidence="3">
    <location>
        <begin position="124"/>
        <end position="138"/>
    </location>
</feature>
<evidence type="ECO:0000256" key="2">
    <source>
        <dbReference type="SAM" id="Coils"/>
    </source>
</evidence>
<dbReference type="InterPro" id="IPR009449">
    <property type="entry name" value="Sec2_N"/>
</dbReference>
<proteinExistence type="predicted"/>
<dbReference type="Pfam" id="PF06428">
    <property type="entry name" value="Sec2p"/>
    <property type="match status" value="1"/>
</dbReference>
<dbReference type="HOGENOM" id="CLU_040679_1_0_1"/>
<dbReference type="GO" id="GO:0006887">
    <property type="term" value="P:exocytosis"/>
    <property type="evidence" value="ECO:0007669"/>
    <property type="project" value="TreeGrafter"/>
</dbReference>
<reference evidence="6" key="1">
    <citation type="journal article" date="2014" name="Proc. Natl. Acad. Sci. U.S.A.">
        <title>Extensive sampling of basidiomycete genomes demonstrates inadequacy of the white-rot/brown-rot paradigm for wood decay fungi.</title>
        <authorList>
            <person name="Riley R."/>
            <person name="Salamov A.A."/>
            <person name="Brown D.W."/>
            <person name="Nagy L.G."/>
            <person name="Floudas D."/>
            <person name="Held B.W."/>
            <person name="Levasseur A."/>
            <person name="Lombard V."/>
            <person name="Morin E."/>
            <person name="Otillar R."/>
            <person name="Lindquist E.A."/>
            <person name="Sun H."/>
            <person name="LaButti K.M."/>
            <person name="Schmutz J."/>
            <person name="Jabbour D."/>
            <person name="Luo H."/>
            <person name="Baker S.E."/>
            <person name="Pisabarro A.G."/>
            <person name="Walton J.D."/>
            <person name="Blanchette R.A."/>
            <person name="Henrissat B."/>
            <person name="Martin F."/>
            <person name="Cullen D."/>
            <person name="Hibbett D.S."/>
            <person name="Grigoriev I.V."/>
        </authorList>
    </citation>
    <scope>NUCLEOTIDE SEQUENCE [LARGE SCALE GENOMIC DNA]</scope>
    <source>
        <strain evidence="6">CBS 339.88</strain>
    </source>
</reference>
<protein>
    <recommendedName>
        <fullName evidence="4">GDP/GTP exchange factor Sec2 N-terminal domain-containing protein</fullName>
    </recommendedName>
</protein>
<organism evidence="5 6">
    <name type="scientific">Galerina marginata (strain CBS 339.88)</name>
    <dbReference type="NCBI Taxonomy" id="685588"/>
    <lineage>
        <taxon>Eukaryota</taxon>
        <taxon>Fungi</taxon>
        <taxon>Dikarya</taxon>
        <taxon>Basidiomycota</taxon>
        <taxon>Agaricomycotina</taxon>
        <taxon>Agaricomycetes</taxon>
        <taxon>Agaricomycetidae</taxon>
        <taxon>Agaricales</taxon>
        <taxon>Agaricineae</taxon>
        <taxon>Strophariaceae</taxon>
        <taxon>Galerina</taxon>
    </lineage>
</organism>